<organism evidence="1 2">
    <name type="scientific">Micavibrio aeruginosavorus</name>
    <dbReference type="NCBI Taxonomy" id="349221"/>
    <lineage>
        <taxon>Bacteria</taxon>
        <taxon>Pseudomonadati</taxon>
        <taxon>Bdellovibrionota</taxon>
        <taxon>Bdellovibrionia</taxon>
        <taxon>Bdellovibrionales</taxon>
        <taxon>Pseudobdellovibrionaceae</taxon>
        <taxon>Micavibrio</taxon>
    </lineage>
</organism>
<comment type="caution">
    <text evidence="1">The sequence shown here is derived from an EMBL/GenBank/DDBJ whole genome shotgun (WGS) entry which is preliminary data.</text>
</comment>
<reference evidence="1 2" key="1">
    <citation type="submission" date="2017-08" db="EMBL/GenBank/DDBJ databases">
        <title>Infants hospitalized years apart are colonized by the same room-sourced microbial strains.</title>
        <authorList>
            <person name="Brooks B."/>
            <person name="Olm M.R."/>
            <person name="Firek B.A."/>
            <person name="Baker R."/>
            <person name="Thomas B.C."/>
            <person name="Morowitz M.J."/>
            <person name="Banfield J.F."/>
        </authorList>
    </citation>
    <scope>NUCLEOTIDE SEQUENCE [LARGE SCALE GENOMIC DNA]</scope>
    <source>
        <strain evidence="1">S2_005_002_R2_29</strain>
    </source>
</reference>
<dbReference type="EMBL" id="QFQB01000147">
    <property type="protein sequence ID" value="PZQ43543.1"/>
    <property type="molecule type" value="Genomic_DNA"/>
</dbReference>
<evidence type="ECO:0000313" key="1">
    <source>
        <dbReference type="EMBL" id="PZQ43543.1"/>
    </source>
</evidence>
<proteinExistence type="predicted"/>
<dbReference type="Proteomes" id="UP000249417">
    <property type="component" value="Unassembled WGS sequence"/>
</dbReference>
<gene>
    <name evidence="1" type="ORF">DI551_11930</name>
</gene>
<accession>A0A2W5PLX4</accession>
<sequence length="147" mass="16803">MTTTTKKAKSKTIQIVWDEFKTIEHHASYLLQEGEAATEKEAFDMACSDSDFIGLEYDDFIAEFSAILKKISAKGRYHVEGRNIGWRFLSGTLELEAINAEAFIHRAFPKTSEWRLEGQYDPAAKTLTYQLYHHDAPTGESYTVTRQ</sequence>
<protein>
    <submittedName>
        <fullName evidence="1">Uncharacterized protein</fullName>
    </submittedName>
</protein>
<name>A0A2W5PLX4_9BACT</name>
<evidence type="ECO:0000313" key="2">
    <source>
        <dbReference type="Proteomes" id="UP000249417"/>
    </source>
</evidence>
<dbReference type="AlphaFoldDB" id="A0A2W5PLX4"/>